<evidence type="ECO:0000259" key="1">
    <source>
        <dbReference type="PROSITE" id="PS50144"/>
    </source>
</evidence>
<dbReference type="Pfam" id="PF22486">
    <property type="entry name" value="MATH_2"/>
    <property type="match status" value="1"/>
</dbReference>
<proteinExistence type="predicted"/>
<dbReference type="SUPFAM" id="SSF49599">
    <property type="entry name" value="TRAF domain-like"/>
    <property type="match status" value="1"/>
</dbReference>
<dbReference type="InterPro" id="IPR008974">
    <property type="entry name" value="TRAF-like"/>
</dbReference>
<dbReference type="Proteomes" id="UP000046392">
    <property type="component" value="Unplaced"/>
</dbReference>
<evidence type="ECO:0000313" key="3">
    <source>
        <dbReference type="WBParaSite" id="SPAL_0001109600.1"/>
    </source>
</evidence>
<reference evidence="3" key="1">
    <citation type="submission" date="2017-02" db="UniProtKB">
        <authorList>
            <consortium name="WormBaseParasite"/>
        </authorList>
    </citation>
    <scope>IDENTIFICATION</scope>
</reference>
<dbReference type="WBParaSite" id="SPAL_0001109600.1">
    <property type="protein sequence ID" value="SPAL_0001109600.1"/>
    <property type="gene ID" value="SPAL_0001109600"/>
</dbReference>
<dbReference type="Gene3D" id="2.60.210.10">
    <property type="entry name" value="Apoptosis, Tumor Necrosis Factor Receptor Associated Protein 2, Chain A"/>
    <property type="match status" value="1"/>
</dbReference>
<keyword evidence="2" id="KW-1185">Reference proteome</keyword>
<protein>
    <submittedName>
        <fullName evidence="3">MATH domain-containing protein</fullName>
    </submittedName>
</protein>
<evidence type="ECO:0000313" key="2">
    <source>
        <dbReference type="Proteomes" id="UP000046392"/>
    </source>
</evidence>
<feature type="domain" description="MATH" evidence="1">
    <location>
        <begin position="28"/>
        <end position="103"/>
    </location>
</feature>
<dbReference type="PROSITE" id="PS50144">
    <property type="entry name" value="MATH"/>
    <property type="match status" value="1"/>
</dbReference>
<dbReference type="InterPro" id="IPR002083">
    <property type="entry name" value="MATH/TRAF_dom"/>
</dbReference>
<sequence length="103" mass="11993">MDRECKRKRSGESIVSDNLSNIHTRVTKFDIVSAIENFSQRPERMGEPIISSICVSENEDTSEWRLEIYPNGYDEESNEYVTVFFDTCKAQQSKGKIKVFYLK</sequence>
<dbReference type="STRING" id="174720.A0A0N5BZA3"/>
<name>A0A0N5BZA3_STREA</name>
<dbReference type="AlphaFoldDB" id="A0A0N5BZA3"/>
<organism evidence="2 3">
    <name type="scientific">Strongyloides papillosus</name>
    <name type="common">Intestinal threadworm</name>
    <dbReference type="NCBI Taxonomy" id="174720"/>
    <lineage>
        <taxon>Eukaryota</taxon>
        <taxon>Metazoa</taxon>
        <taxon>Ecdysozoa</taxon>
        <taxon>Nematoda</taxon>
        <taxon>Chromadorea</taxon>
        <taxon>Rhabditida</taxon>
        <taxon>Tylenchina</taxon>
        <taxon>Panagrolaimomorpha</taxon>
        <taxon>Strongyloidoidea</taxon>
        <taxon>Strongyloididae</taxon>
        <taxon>Strongyloides</taxon>
    </lineage>
</organism>
<accession>A0A0N5BZA3</accession>